<feature type="region of interest" description="Disordered" evidence="4">
    <location>
        <begin position="222"/>
        <end position="243"/>
    </location>
</feature>
<dbReference type="InterPro" id="IPR036770">
    <property type="entry name" value="Ankyrin_rpt-contain_sf"/>
</dbReference>
<evidence type="ECO:0000256" key="3">
    <source>
        <dbReference type="PROSITE-ProRule" id="PRU00023"/>
    </source>
</evidence>
<evidence type="ECO:0000256" key="1">
    <source>
        <dbReference type="ARBA" id="ARBA00022737"/>
    </source>
</evidence>
<sequence length="243" mass="25598">MLLDAPSPALIKTFACCPAVEWGRLRAAHRCLQAGDEVLLGELGLPSNLESQPSLNEAAQEGLLHVVLARLRSGEDPDQREEQQHRYTPLLRAAYGGHRPIVHQLLRARASANARDRLGFCALHFVANQSAGLAEELISARCDVVARGLSGFMPLHSAARMGRGDICRLLMEARAPVHAAVPGGATPASMAQRAAAGRCGAEREACEALARTLAARALEANEGAAASTAGDAPKPAVSEQPVD</sequence>
<dbReference type="EMBL" id="HBNR01066385">
    <property type="protein sequence ID" value="CAE4638562.1"/>
    <property type="molecule type" value="Transcribed_RNA"/>
</dbReference>
<dbReference type="Gene3D" id="1.25.40.20">
    <property type="entry name" value="Ankyrin repeat-containing domain"/>
    <property type="match status" value="2"/>
</dbReference>
<protein>
    <submittedName>
        <fullName evidence="5">Uncharacterized protein</fullName>
    </submittedName>
</protein>
<accession>A0A7S4SBU3</accession>
<reference evidence="5" key="1">
    <citation type="submission" date="2021-01" db="EMBL/GenBank/DDBJ databases">
        <authorList>
            <person name="Corre E."/>
            <person name="Pelletier E."/>
            <person name="Niang G."/>
            <person name="Scheremetjew M."/>
            <person name="Finn R."/>
            <person name="Kale V."/>
            <person name="Holt S."/>
            <person name="Cochrane G."/>
            <person name="Meng A."/>
            <person name="Brown T."/>
            <person name="Cohen L."/>
        </authorList>
    </citation>
    <scope>NUCLEOTIDE SEQUENCE</scope>
    <source>
        <strain evidence="5">CCMP3105</strain>
    </source>
</reference>
<evidence type="ECO:0000256" key="4">
    <source>
        <dbReference type="SAM" id="MobiDB-lite"/>
    </source>
</evidence>
<dbReference type="PROSITE" id="PS50297">
    <property type="entry name" value="ANK_REP_REGION"/>
    <property type="match status" value="1"/>
</dbReference>
<organism evidence="5">
    <name type="scientific">Alexandrium monilatum</name>
    <dbReference type="NCBI Taxonomy" id="311494"/>
    <lineage>
        <taxon>Eukaryota</taxon>
        <taxon>Sar</taxon>
        <taxon>Alveolata</taxon>
        <taxon>Dinophyceae</taxon>
        <taxon>Gonyaulacales</taxon>
        <taxon>Pyrocystaceae</taxon>
        <taxon>Alexandrium</taxon>
    </lineage>
</organism>
<dbReference type="PROSITE" id="PS50088">
    <property type="entry name" value="ANK_REPEAT"/>
    <property type="match status" value="2"/>
</dbReference>
<dbReference type="SUPFAM" id="SSF48403">
    <property type="entry name" value="Ankyrin repeat"/>
    <property type="match status" value="1"/>
</dbReference>
<dbReference type="Pfam" id="PF12796">
    <property type="entry name" value="Ank_2"/>
    <property type="match status" value="1"/>
</dbReference>
<evidence type="ECO:0000256" key="2">
    <source>
        <dbReference type="ARBA" id="ARBA00023043"/>
    </source>
</evidence>
<dbReference type="SMART" id="SM00248">
    <property type="entry name" value="ANK"/>
    <property type="match status" value="3"/>
</dbReference>
<dbReference type="PANTHER" id="PTHR24198">
    <property type="entry name" value="ANKYRIN REPEAT AND PROTEIN KINASE DOMAIN-CONTAINING PROTEIN"/>
    <property type="match status" value="1"/>
</dbReference>
<feature type="repeat" description="ANK" evidence="3">
    <location>
        <begin position="85"/>
        <end position="117"/>
    </location>
</feature>
<keyword evidence="1" id="KW-0677">Repeat</keyword>
<feature type="repeat" description="ANK" evidence="3">
    <location>
        <begin position="150"/>
        <end position="182"/>
    </location>
</feature>
<feature type="compositionally biased region" description="Low complexity" evidence="4">
    <location>
        <begin position="222"/>
        <end position="236"/>
    </location>
</feature>
<gene>
    <name evidence="5" type="ORF">AMON00008_LOCUS46896</name>
</gene>
<dbReference type="PANTHER" id="PTHR24198:SF165">
    <property type="entry name" value="ANKYRIN REPEAT-CONTAINING PROTEIN-RELATED"/>
    <property type="match status" value="1"/>
</dbReference>
<evidence type="ECO:0000313" key="5">
    <source>
        <dbReference type="EMBL" id="CAE4638562.1"/>
    </source>
</evidence>
<dbReference type="AlphaFoldDB" id="A0A7S4SBU3"/>
<dbReference type="InterPro" id="IPR002110">
    <property type="entry name" value="Ankyrin_rpt"/>
</dbReference>
<keyword evidence="2 3" id="KW-0040">ANK repeat</keyword>
<proteinExistence type="predicted"/>
<name>A0A7S4SBU3_9DINO</name>
<dbReference type="Pfam" id="PF00023">
    <property type="entry name" value="Ank"/>
    <property type="match status" value="1"/>
</dbReference>